<dbReference type="Pfam" id="PF00135">
    <property type="entry name" value="COesterase"/>
    <property type="match status" value="1"/>
</dbReference>
<evidence type="ECO:0000313" key="3">
    <source>
        <dbReference type="Proteomes" id="UP000777438"/>
    </source>
</evidence>
<evidence type="ECO:0000259" key="1">
    <source>
        <dbReference type="Pfam" id="PF00135"/>
    </source>
</evidence>
<accession>A0A9P8VZ50</accession>
<sequence length="282" mass="30698">MPLRPLITAAESVWATFEPSVQWPFQPLVDGEGGVIPDIPIRLWDQRVADGRAKTMSVITGFCSHEGSSFVPYSAAFNDDFRSFFTSLIPSLSHDDLIALEALYPDPVANPSSPYAHSAKGGAQFLRLAAAYGDFAYIAPVLHTAHRLSSAGARVYVYEYAAISDDVCGAGHASHSPTASRETSIVSVFPGLLETSKELHGRMTRFVIEPEGDLGDSWPAFVSPAAGGEGKILVFGEGNDELAGGRKRGVAVRERTVSEEEMKRMQFWWDRMELVQGMGERT</sequence>
<comment type="caution">
    <text evidence="2">The sequence shown here is derived from an EMBL/GenBank/DDBJ whole genome shotgun (WGS) entry which is preliminary data.</text>
</comment>
<dbReference type="AlphaFoldDB" id="A0A9P8VZ50"/>
<dbReference type="SUPFAM" id="SSF53474">
    <property type="entry name" value="alpha/beta-Hydrolases"/>
    <property type="match status" value="1"/>
</dbReference>
<gene>
    <name evidence="2" type="ORF">B0T10DRAFT_491591</name>
</gene>
<feature type="domain" description="Carboxylesterase type B" evidence="1">
    <location>
        <begin position="10"/>
        <end position="166"/>
    </location>
</feature>
<dbReference type="InterPro" id="IPR029058">
    <property type="entry name" value="AB_hydrolase_fold"/>
</dbReference>
<name>A0A9P8VZ50_9HYPO</name>
<dbReference type="InterPro" id="IPR002018">
    <property type="entry name" value="CarbesteraseB"/>
</dbReference>
<reference evidence="2 3" key="1">
    <citation type="journal article" date="2021" name="Nat. Commun.">
        <title>Genetic determinants of endophytism in the Arabidopsis root mycobiome.</title>
        <authorList>
            <person name="Mesny F."/>
            <person name="Miyauchi S."/>
            <person name="Thiergart T."/>
            <person name="Pickel B."/>
            <person name="Atanasova L."/>
            <person name="Karlsson M."/>
            <person name="Huettel B."/>
            <person name="Barry K.W."/>
            <person name="Haridas S."/>
            <person name="Chen C."/>
            <person name="Bauer D."/>
            <person name="Andreopoulos W."/>
            <person name="Pangilinan J."/>
            <person name="LaButti K."/>
            <person name="Riley R."/>
            <person name="Lipzen A."/>
            <person name="Clum A."/>
            <person name="Drula E."/>
            <person name="Henrissat B."/>
            <person name="Kohler A."/>
            <person name="Grigoriev I.V."/>
            <person name="Martin F.M."/>
            <person name="Hacquard S."/>
        </authorList>
    </citation>
    <scope>NUCLEOTIDE SEQUENCE [LARGE SCALE GENOMIC DNA]</scope>
    <source>
        <strain evidence="2 3">MPI-CAGE-CH-0241</strain>
    </source>
</reference>
<keyword evidence="3" id="KW-1185">Reference proteome</keyword>
<dbReference type="OrthoDB" id="6846267at2759"/>
<organism evidence="2 3">
    <name type="scientific">Thelonectria olida</name>
    <dbReference type="NCBI Taxonomy" id="1576542"/>
    <lineage>
        <taxon>Eukaryota</taxon>
        <taxon>Fungi</taxon>
        <taxon>Dikarya</taxon>
        <taxon>Ascomycota</taxon>
        <taxon>Pezizomycotina</taxon>
        <taxon>Sordariomycetes</taxon>
        <taxon>Hypocreomycetidae</taxon>
        <taxon>Hypocreales</taxon>
        <taxon>Nectriaceae</taxon>
        <taxon>Thelonectria</taxon>
    </lineage>
</organism>
<dbReference type="EMBL" id="JAGPYM010000017">
    <property type="protein sequence ID" value="KAH6885782.1"/>
    <property type="molecule type" value="Genomic_DNA"/>
</dbReference>
<dbReference type="Proteomes" id="UP000777438">
    <property type="component" value="Unassembled WGS sequence"/>
</dbReference>
<dbReference type="Gene3D" id="3.40.50.1820">
    <property type="entry name" value="alpha/beta hydrolase"/>
    <property type="match status" value="1"/>
</dbReference>
<protein>
    <recommendedName>
        <fullName evidence="1">Carboxylesterase type B domain-containing protein</fullName>
    </recommendedName>
</protein>
<proteinExistence type="predicted"/>
<evidence type="ECO:0000313" key="2">
    <source>
        <dbReference type="EMBL" id="KAH6885782.1"/>
    </source>
</evidence>